<dbReference type="Proteomes" id="UP000726737">
    <property type="component" value="Unassembled WGS sequence"/>
</dbReference>
<evidence type="ECO:0000256" key="1">
    <source>
        <dbReference type="SAM" id="MobiDB-lite"/>
    </source>
</evidence>
<keyword evidence="3" id="KW-1185">Reference proteome</keyword>
<organism evidence="2 3">
    <name type="scientific">Mortierella polycephala</name>
    <dbReference type="NCBI Taxonomy" id="41804"/>
    <lineage>
        <taxon>Eukaryota</taxon>
        <taxon>Fungi</taxon>
        <taxon>Fungi incertae sedis</taxon>
        <taxon>Mucoromycota</taxon>
        <taxon>Mortierellomycotina</taxon>
        <taxon>Mortierellomycetes</taxon>
        <taxon>Mortierellales</taxon>
        <taxon>Mortierellaceae</taxon>
        <taxon>Mortierella</taxon>
    </lineage>
</organism>
<comment type="caution">
    <text evidence="2">The sequence shown here is derived from an EMBL/GenBank/DDBJ whole genome shotgun (WGS) entry which is preliminary data.</text>
</comment>
<gene>
    <name evidence="2" type="ORF">BG011_000256</name>
</gene>
<name>A0A9P6PLW6_9FUNG</name>
<protein>
    <submittedName>
        <fullName evidence="2">Uncharacterized protein</fullName>
    </submittedName>
</protein>
<sequence>MMARHGPGLGAVGHSEATLHAGVSTPFERTVKTTPITASSVYGEYTIAGVEIVVVPSKAGKTYTVAVDPKALGGYTFDLGLGDLTRNLARIPGRIGATKLRKKQGRDENNDTHCFQNSIE</sequence>
<reference evidence="2" key="1">
    <citation type="journal article" date="2020" name="Fungal Divers.">
        <title>Resolving the Mortierellaceae phylogeny through synthesis of multi-gene phylogenetics and phylogenomics.</title>
        <authorList>
            <person name="Vandepol N."/>
            <person name="Liber J."/>
            <person name="Desiro A."/>
            <person name="Na H."/>
            <person name="Kennedy M."/>
            <person name="Barry K."/>
            <person name="Grigoriev I.V."/>
            <person name="Miller A.N."/>
            <person name="O'Donnell K."/>
            <person name="Stajich J.E."/>
            <person name="Bonito G."/>
        </authorList>
    </citation>
    <scope>NUCLEOTIDE SEQUENCE</scope>
    <source>
        <strain evidence="2">KOD948</strain>
    </source>
</reference>
<dbReference type="EMBL" id="JAAAJA010001043">
    <property type="protein sequence ID" value="KAG0248275.1"/>
    <property type="molecule type" value="Genomic_DNA"/>
</dbReference>
<proteinExistence type="predicted"/>
<accession>A0A9P6PLW6</accession>
<dbReference type="AlphaFoldDB" id="A0A9P6PLW6"/>
<evidence type="ECO:0000313" key="3">
    <source>
        <dbReference type="Proteomes" id="UP000726737"/>
    </source>
</evidence>
<evidence type="ECO:0000313" key="2">
    <source>
        <dbReference type="EMBL" id="KAG0248275.1"/>
    </source>
</evidence>
<feature type="region of interest" description="Disordered" evidence="1">
    <location>
        <begin position="100"/>
        <end position="120"/>
    </location>
</feature>